<dbReference type="EMBL" id="DVHE01000048">
    <property type="protein sequence ID" value="HIR50846.1"/>
    <property type="molecule type" value="Genomic_DNA"/>
</dbReference>
<dbReference type="Gene3D" id="3.40.50.1110">
    <property type="entry name" value="SGNH hydrolase"/>
    <property type="match status" value="1"/>
</dbReference>
<evidence type="ECO:0000259" key="1">
    <source>
        <dbReference type="Pfam" id="PF13472"/>
    </source>
</evidence>
<dbReference type="AlphaFoldDB" id="A0A9D1DHR8"/>
<evidence type="ECO:0000313" key="3">
    <source>
        <dbReference type="Proteomes" id="UP000824239"/>
    </source>
</evidence>
<proteinExistence type="predicted"/>
<dbReference type="InterPro" id="IPR013830">
    <property type="entry name" value="SGNH_hydro"/>
</dbReference>
<dbReference type="InterPro" id="IPR051532">
    <property type="entry name" value="Ester_Hydrolysis_Enzymes"/>
</dbReference>
<dbReference type="GO" id="GO:0004622">
    <property type="term" value="F:phosphatidylcholine lysophospholipase activity"/>
    <property type="evidence" value="ECO:0007669"/>
    <property type="project" value="TreeGrafter"/>
</dbReference>
<dbReference type="PANTHER" id="PTHR30383:SF5">
    <property type="entry name" value="SGNH HYDROLASE-TYPE ESTERASE DOMAIN-CONTAINING PROTEIN"/>
    <property type="match status" value="1"/>
</dbReference>
<dbReference type="SUPFAM" id="SSF52266">
    <property type="entry name" value="SGNH hydrolase"/>
    <property type="match status" value="1"/>
</dbReference>
<gene>
    <name evidence="2" type="ORF">IAA53_06115</name>
</gene>
<sequence length="225" mass="25198">MKVQIYGDSLMKGVIVDENYKYKPVAGKLLSELETATGVETVNRAHFGYTVDKGKAVLEKDLEKGLTCQYAILEFGGNDCDFNWSQVAAEPESVHQPHTPIGTFLDTVTQMAQSLRAAGIKPVLMSLPPLDAQRYLNFIGRLGNDTTRILHWLGNVNRIYRYQEMYSAQIAKLAGKLGLPLIDVRSRFLDRRDIDSLIARDGIHLTEPGYRLLLDECRRTLAALA</sequence>
<accession>A0A9D1DHR8</accession>
<protein>
    <submittedName>
        <fullName evidence="2">SGNH/GDSL hydrolase family protein</fullName>
    </submittedName>
</protein>
<dbReference type="PANTHER" id="PTHR30383">
    <property type="entry name" value="THIOESTERASE 1/PROTEASE 1/LYSOPHOSPHOLIPASE L1"/>
    <property type="match status" value="1"/>
</dbReference>
<organism evidence="2 3">
    <name type="scientific">Candidatus Avoscillospira avicola</name>
    <dbReference type="NCBI Taxonomy" id="2840706"/>
    <lineage>
        <taxon>Bacteria</taxon>
        <taxon>Bacillati</taxon>
        <taxon>Bacillota</taxon>
        <taxon>Clostridia</taxon>
        <taxon>Eubacteriales</taxon>
        <taxon>Oscillospiraceae</taxon>
        <taxon>Oscillospiraceae incertae sedis</taxon>
        <taxon>Candidatus Avoscillospira</taxon>
    </lineage>
</organism>
<dbReference type="Proteomes" id="UP000824239">
    <property type="component" value="Unassembled WGS sequence"/>
</dbReference>
<dbReference type="InterPro" id="IPR036514">
    <property type="entry name" value="SGNH_hydro_sf"/>
</dbReference>
<evidence type="ECO:0000313" key="2">
    <source>
        <dbReference type="EMBL" id="HIR50846.1"/>
    </source>
</evidence>
<reference evidence="2" key="1">
    <citation type="submission" date="2020-10" db="EMBL/GenBank/DDBJ databases">
        <authorList>
            <person name="Gilroy R."/>
        </authorList>
    </citation>
    <scope>NUCLEOTIDE SEQUENCE</scope>
    <source>
        <strain evidence="2">ChiBcec15-4380</strain>
    </source>
</reference>
<name>A0A9D1DHR8_9FIRM</name>
<keyword evidence="2" id="KW-0378">Hydrolase</keyword>
<reference evidence="2" key="2">
    <citation type="journal article" date="2021" name="PeerJ">
        <title>Extensive microbial diversity within the chicken gut microbiome revealed by metagenomics and culture.</title>
        <authorList>
            <person name="Gilroy R."/>
            <person name="Ravi A."/>
            <person name="Getino M."/>
            <person name="Pursley I."/>
            <person name="Horton D.L."/>
            <person name="Alikhan N.F."/>
            <person name="Baker D."/>
            <person name="Gharbi K."/>
            <person name="Hall N."/>
            <person name="Watson M."/>
            <person name="Adriaenssens E.M."/>
            <person name="Foster-Nyarko E."/>
            <person name="Jarju S."/>
            <person name="Secka A."/>
            <person name="Antonio M."/>
            <person name="Oren A."/>
            <person name="Chaudhuri R.R."/>
            <person name="La Ragione R."/>
            <person name="Hildebrand F."/>
            <person name="Pallen M.J."/>
        </authorList>
    </citation>
    <scope>NUCLEOTIDE SEQUENCE</scope>
    <source>
        <strain evidence="2">ChiBcec15-4380</strain>
    </source>
</reference>
<feature type="domain" description="SGNH hydrolase-type esterase" evidence="1">
    <location>
        <begin position="6"/>
        <end position="212"/>
    </location>
</feature>
<dbReference type="Pfam" id="PF13472">
    <property type="entry name" value="Lipase_GDSL_2"/>
    <property type="match status" value="1"/>
</dbReference>
<comment type="caution">
    <text evidence="2">The sequence shown here is derived from an EMBL/GenBank/DDBJ whole genome shotgun (WGS) entry which is preliminary data.</text>
</comment>